<comment type="caution">
    <text evidence="1">The sequence shown here is derived from an EMBL/GenBank/DDBJ whole genome shotgun (WGS) entry which is preliminary data.</text>
</comment>
<keyword evidence="2" id="KW-1185">Reference proteome</keyword>
<protein>
    <submittedName>
        <fullName evidence="1">Uncharacterized protein</fullName>
    </submittedName>
</protein>
<reference evidence="1 2" key="1">
    <citation type="submission" date="2020-03" db="EMBL/GenBank/DDBJ databases">
        <authorList>
            <person name="Wang L."/>
            <person name="He N."/>
            <person name="Li Y."/>
            <person name="Fang Y."/>
            <person name="Zhang F."/>
        </authorList>
    </citation>
    <scope>NUCLEOTIDE SEQUENCE [LARGE SCALE GENOMIC DNA]</scope>
    <source>
        <strain evidence="1 2">36D10-4-7</strain>
    </source>
</reference>
<evidence type="ECO:0000313" key="2">
    <source>
        <dbReference type="Proteomes" id="UP000732399"/>
    </source>
</evidence>
<organism evidence="1 2">
    <name type="scientific">Sphingomonas corticis</name>
    <dbReference type="NCBI Taxonomy" id="2722791"/>
    <lineage>
        <taxon>Bacteria</taxon>
        <taxon>Pseudomonadati</taxon>
        <taxon>Pseudomonadota</taxon>
        <taxon>Alphaproteobacteria</taxon>
        <taxon>Sphingomonadales</taxon>
        <taxon>Sphingomonadaceae</taxon>
        <taxon>Sphingomonas</taxon>
    </lineage>
</organism>
<gene>
    <name evidence="1" type="ORF">HBH26_18145</name>
</gene>
<evidence type="ECO:0000313" key="1">
    <source>
        <dbReference type="EMBL" id="NJR80502.1"/>
    </source>
</evidence>
<dbReference type="EMBL" id="JAAVJH010000019">
    <property type="protein sequence ID" value="NJR80502.1"/>
    <property type="molecule type" value="Genomic_DNA"/>
</dbReference>
<accession>A0ABX1CRC3</accession>
<sequence length="140" mass="15225">MLEQVIDAITDVPGIANGFARAARVGQAPRDEEVLAFCAKLTGLRGRDYLEIADEVRGTPLPAGLLGVRIRDAETGREIGGILSEREEPLDAWEVSTIVTLDPEFEESRWTETSALPGRDPGVLELQVRLEKREVATAAS</sequence>
<dbReference type="Proteomes" id="UP000732399">
    <property type="component" value="Unassembled WGS sequence"/>
</dbReference>
<proteinExistence type="predicted"/>
<name>A0ABX1CRC3_9SPHN</name>
<dbReference type="RefSeq" id="WP_168136057.1">
    <property type="nucleotide sequence ID" value="NZ_JAAVJH010000019.1"/>
</dbReference>